<dbReference type="Pfam" id="PF01061">
    <property type="entry name" value="ABC2_membrane"/>
    <property type="match status" value="1"/>
</dbReference>
<feature type="transmembrane region" description="Helical" evidence="6">
    <location>
        <begin position="71"/>
        <end position="92"/>
    </location>
</feature>
<comment type="subcellular location">
    <subcellularLocation>
        <location evidence="1">Membrane</location>
        <topology evidence="1">Multi-pass membrane protein</topology>
    </subcellularLocation>
</comment>
<evidence type="ECO:0000256" key="5">
    <source>
        <dbReference type="ARBA" id="ARBA00023136"/>
    </source>
</evidence>
<keyword evidence="2" id="KW-0813">Transport</keyword>
<keyword evidence="5 6" id="KW-0472">Membrane</keyword>
<reference evidence="8" key="1">
    <citation type="submission" date="2022-02" db="EMBL/GenBank/DDBJ databases">
        <authorList>
            <person name="Henning P.M."/>
            <person name="McCubbin A.G."/>
            <person name="Shore J.S."/>
        </authorList>
    </citation>
    <scope>NUCLEOTIDE SEQUENCE</scope>
    <source>
        <strain evidence="8">F60SS</strain>
        <tissue evidence="8">Leaves</tissue>
    </source>
</reference>
<evidence type="ECO:0000313" key="8">
    <source>
        <dbReference type="EMBL" id="KAJ4823602.1"/>
    </source>
</evidence>
<dbReference type="AlphaFoldDB" id="A0A9Q0F2U0"/>
<sequence length="184" mass="20919">MYSSWAYSFAQVLIEVPYLLIQAIIYVSIAYPMIGYSACGYKIFWSFYGIFCTLLCFNYLGMLLVSVTPTIQLASILASASYTMLHLFAGFIVPKPHIPKGWLWLYYLCPTSWALNIMLTSQYGDINKEISVFGETNTVSAFLGDYLGFHQNFLGVTAAVLLIFPIFFASLFAYFIGRLNFQRR</sequence>
<dbReference type="Proteomes" id="UP001141552">
    <property type="component" value="Unassembled WGS sequence"/>
</dbReference>
<gene>
    <name evidence="8" type="primary">PDR3_2</name>
    <name evidence="8" type="ORF">Tsubulata_026481</name>
</gene>
<evidence type="ECO:0000256" key="4">
    <source>
        <dbReference type="ARBA" id="ARBA00022989"/>
    </source>
</evidence>
<protein>
    <submittedName>
        <fullName evidence="8">Drug-responsive transcription factor pdr3</fullName>
    </submittedName>
</protein>
<evidence type="ECO:0000313" key="9">
    <source>
        <dbReference type="Proteomes" id="UP001141552"/>
    </source>
</evidence>
<feature type="domain" description="ABC-2 type transporter transmembrane" evidence="7">
    <location>
        <begin position="1"/>
        <end position="123"/>
    </location>
</feature>
<dbReference type="GO" id="GO:0140359">
    <property type="term" value="F:ABC-type transporter activity"/>
    <property type="evidence" value="ECO:0007669"/>
    <property type="project" value="InterPro"/>
</dbReference>
<evidence type="ECO:0000256" key="1">
    <source>
        <dbReference type="ARBA" id="ARBA00004141"/>
    </source>
</evidence>
<dbReference type="EMBL" id="JAKUCV010007409">
    <property type="protein sequence ID" value="KAJ4823602.1"/>
    <property type="molecule type" value="Genomic_DNA"/>
</dbReference>
<feature type="transmembrane region" description="Helical" evidence="6">
    <location>
        <begin position="153"/>
        <end position="176"/>
    </location>
</feature>
<evidence type="ECO:0000256" key="3">
    <source>
        <dbReference type="ARBA" id="ARBA00022692"/>
    </source>
</evidence>
<accession>A0A9Q0F2U0</accession>
<dbReference type="InterPro" id="IPR013525">
    <property type="entry name" value="ABC2_TM"/>
</dbReference>
<proteinExistence type="predicted"/>
<dbReference type="OrthoDB" id="66620at2759"/>
<keyword evidence="9" id="KW-1185">Reference proteome</keyword>
<dbReference type="PANTHER" id="PTHR19241">
    <property type="entry name" value="ATP-BINDING CASSETTE TRANSPORTER"/>
    <property type="match status" value="1"/>
</dbReference>
<evidence type="ECO:0000259" key="7">
    <source>
        <dbReference type="Pfam" id="PF01061"/>
    </source>
</evidence>
<name>A0A9Q0F2U0_9ROSI</name>
<feature type="transmembrane region" description="Helical" evidence="6">
    <location>
        <begin position="43"/>
        <end position="65"/>
    </location>
</feature>
<keyword evidence="4 6" id="KW-1133">Transmembrane helix</keyword>
<organism evidence="8 9">
    <name type="scientific">Turnera subulata</name>
    <dbReference type="NCBI Taxonomy" id="218843"/>
    <lineage>
        <taxon>Eukaryota</taxon>
        <taxon>Viridiplantae</taxon>
        <taxon>Streptophyta</taxon>
        <taxon>Embryophyta</taxon>
        <taxon>Tracheophyta</taxon>
        <taxon>Spermatophyta</taxon>
        <taxon>Magnoliopsida</taxon>
        <taxon>eudicotyledons</taxon>
        <taxon>Gunneridae</taxon>
        <taxon>Pentapetalae</taxon>
        <taxon>rosids</taxon>
        <taxon>fabids</taxon>
        <taxon>Malpighiales</taxon>
        <taxon>Passifloraceae</taxon>
        <taxon>Turnera</taxon>
    </lineage>
</organism>
<keyword evidence="3 6" id="KW-0812">Transmembrane</keyword>
<feature type="transmembrane region" description="Helical" evidence="6">
    <location>
        <begin position="6"/>
        <end position="31"/>
    </location>
</feature>
<dbReference type="GO" id="GO:0005886">
    <property type="term" value="C:plasma membrane"/>
    <property type="evidence" value="ECO:0007669"/>
    <property type="project" value="UniProtKB-ARBA"/>
</dbReference>
<evidence type="ECO:0000256" key="2">
    <source>
        <dbReference type="ARBA" id="ARBA00022448"/>
    </source>
</evidence>
<evidence type="ECO:0000256" key="6">
    <source>
        <dbReference type="SAM" id="Phobius"/>
    </source>
</evidence>
<comment type="caution">
    <text evidence="8">The sequence shown here is derived from an EMBL/GenBank/DDBJ whole genome shotgun (WGS) entry which is preliminary data.</text>
</comment>
<reference evidence="8" key="2">
    <citation type="journal article" date="2023" name="Plants (Basel)">
        <title>Annotation of the Turnera subulata (Passifloraceae) Draft Genome Reveals the S-Locus Evolved after the Divergence of Turneroideae from Passifloroideae in a Stepwise Manner.</title>
        <authorList>
            <person name="Henning P.M."/>
            <person name="Roalson E.H."/>
            <person name="Mir W."/>
            <person name="McCubbin A.G."/>
            <person name="Shore J.S."/>
        </authorList>
    </citation>
    <scope>NUCLEOTIDE SEQUENCE</scope>
    <source>
        <strain evidence="8">F60SS</strain>
    </source>
</reference>